<protein>
    <recommendedName>
        <fullName evidence="4">Protein yippee-like</fullName>
    </recommendedName>
</protein>
<evidence type="ECO:0000256" key="2">
    <source>
        <dbReference type="ARBA" id="ARBA00022723"/>
    </source>
</evidence>
<sequence length="67" mass="7774">MTTGLHTVSDIYCNGCMQLVGWRYDEAFEQSQKYKEGKFILERDKILECHSPISDCQHTLDDSDDEV</sequence>
<dbReference type="InterPro" id="IPR039058">
    <property type="entry name" value="Yippee_fam"/>
</dbReference>
<proteinExistence type="inferred from homology"/>
<dbReference type="InterPro" id="IPR034751">
    <property type="entry name" value="Yippee"/>
</dbReference>
<evidence type="ECO:0000256" key="4">
    <source>
        <dbReference type="RuleBase" id="RU110713"/>
    </source>
</evidence>
<dbReference type="EMBL" id="GBEZ01001285">
    <property type="protein sequence ID" value="JAC83678.1"/>
    <property type="molecule type" value="Transcribed_RNA"/>
</dbReference>
<evidence type="ECO:0000256" key="3">
    <source>
        <dbReference type="ARBA" id="ARBA00022833"/>
    </source>
</evidence>
<dbReference type="Pfam" id="PF03226">
    <property type="entry name" value="Yippee-Mis18"/>
    <property type="match status" value="1"/>
</dbReference>
<accession>A0A061SHD5</accession>
<dbReference type="PROSITE" id="PS51792">
    <property type="entry name" value="YIPPEE"/>
    <property type="match status" value="1"/>
</dbReference>
<evidence type="ECO:0000313" key="6">
    <source>
        <dbReference type="EMBL" id="JAC83678.1"/>
    </source>
</evidence>
<keyword evidence="2" id="KW-0479">Metal-binding</keyword>
<evidence type="ECO:0000256" key="1">
    <source>
        <dbReference type="ARBA" id="ARBA00005613"/>
    </source>
</evidence>
<reference evidence="6" key="1">
    <citation type="submission" date="2014-05" db="EMBL/GenBank/DDBJ databases">
        <title>The transcriptome of the halophilic microalga Tetraselmis sp. GSL018 isolated from the Great Salt Lake, Utah.</title>
        <authorList>
            <person name="Jinkerson R.E."/>
            <person name="D'Adamo S."/>
            <person name="Posewitz M.C."/>
        </authorList>
    </citation>
    <scope>NUCLEOTIDE SEQUENCE</scope>
    <source>
        <strain evidence="6">GSL018</strain>
    </source>
</reference>
<feature type="domain" description="Yippee" evidence="5">
    <location>
        <begin position="1"/>
        <end position="50"/>
    </location>
</feature>
<evidence type="ECO:0000259" key="5">
    <source>
        <dbReference type="PROSITE" id="PS51792"/>
    </source>
</evidence>
<keyword evidence="3" id="KW-0862">Zinc</keyword>
<comment type="similarity">
    <text evidence="1 4">Belongs to the yippee family.</text>
</comment>
<organism evidence="6">
    <name type="scientific">Tetraselmis sp. GSL018</name>
    <dbReference type="NCBI Taxonomy" id="582737"/>
    <lineage>
        <taxon>Eukaryota</taxon>
        <taxon>Viridiplantae</taxon>
        <taxon>Chlorophyta</taxon>
        <taxon>core chlorophytes</taxon>
        <taxon>Chlorodendrophyceae</taxon>
        <taxon>Chlorodendrales</taxon>
        <taxon>Chlorodendraceae</taxon>
        <taxon>Tetraselmis</taxon>
    </lineage>
</organism>
<name>A0A061SHD5_9CHLO</name>
<dbReference type="GO" id="GO:0046872">
    <property type="term" value="F:metal ion binding"/>
    <property type="evidence" value="ECO:0007669"/>
    <property type="project" value="UniProtKB-KW"/>
</dbReference>
<dbReference type="PANTHER" id="PTHR13848">
    <property type="entry name" value="PROTEIN YIPPEE-LIKE CG15309-RELATED"/>
    <property type="match status" value="1"/>
</dbReference>
<dbReference type="AlphaFoldDB" id="A0A061SHD5"/>
<gene>
    <name evidence="6" type="ORF">TSPGSL018_2778</name>
</gene>
<dbReference type="InterPro" id="IPR004910">
    <property type="entry name" value="Yippee/Mis18/Cereblon"/>
</dbReference>